<dbReference type="Proteomes" id="UP000499080">
    <property type="component" value="Unassembled WGS sequence"/>
</dbReference>
<comment type="caution">
    <text evidence="1">The sequence shown here is derived from an EMBL/GenBank/DDBJ whole genome shotgun (WGS) entry which is preliminary data.</text>
</comment>
<proteinExistence type="predicted"/>
<name>A0A4Y2E9M5_ARAVE</name>
<evidence type="ECO:0000313" key="1">
    <source>
        <dbReference type="EMBL" id="GBM24455.1"/>
    </source>
</evidence>
<evidence type="ECO:0000313" key="2">
    <source>
        <dbReference type="Proteomes" id="UP000499080"/>
    </source>
</evidence>
<keyword evidence="2" id="KW-1185">Reference proteome</keyword>
<dbReference type="AlphaFoldDB" id="A0A4Y2E9M5"/>
<accession>A0A4Y2E9M5</accession>
<organism evidence="1 2">
    <name type="scientific">Araneus ventricosus</name>
    <name type="common">Orbweaver spider</name>
    <name type="synonym">Epeira ventricosa</name>
    <dbReference type="NCBI Taxonomy" id="182803"/>
    <lineage>
        <taxon>Eukaryota</taxon>
        <taxon>Metazoa</taxon>
        <taxon>Ecdysozoa</taxon>
        <taxon>Arthropoda</taxon>
        <taxon>Chelicerata</taxon>
        <taxon>Arachnida</taxon>
        <taxon>Araneae</taxon>
        <taxon>Araneomorphae</taxon>
        <taxon>Entelegynae</taxon>
        <taxon>Araneoidea</taxon>
        <taxon>Araneidae</taxon>
        <taxon>Araneus</taxon>
    </lineage>
</organism>
<sequence length="197" mass="22819">MSQRNLVSRKMMLLEGLMCLSVWSKDYGISFNPKIQFREDLLQVTTLAENYFLALLARIRRATTVTKLVADHFTATGTRITLTTVLRSLHNQVFIKEECLCKSILIGNRVVPIYIGQESTLPGPNTTGPLYSSQMSPDKLWRVIQMLILREQGTGYHQFNFVERHICRRGRFMIWTRISMRDHNDLHVLHRGTLIVI</sequence>
<reference evidence="1 2" key="1">
    <citation type="journal article" date="2019" name="Sci. Rep.">
        <title>Orb-weaving spider Araneus ventricosus genome elucidates the spidroin gene catalogue.</title>
        <authorList>
            <person name="Kono N."/>
            <person name="Nakamura H."/>
            <person name="Ohtoshi R."/>
            <person name="Moran D.A.P."/>
            <person name="Shinohara A."/>
            <person name="Yoshida Y."/>
            <person name="Fujiwara M."/>
            <person name="Mori M."/>
            <person name="Tomita M."/>
            <person name="Arakawa K."/>
        </authorList>
    </citation>
    <scope>NUCLEOTIDE SEQUENCE [LARGE SCALE GENOMIC DNA]</scope>
</reference>
<protein>
    <submittedName>
        <fullName evidence="1">Uncharacterized protein</fullName>
    </submittedName>
</protein>
<dbReference type="EMBL" id="BGPR01000519">
    <property type="protein sequence ID" value="GBM24455.1"/>
    <property type="molecule type" value="Genomic_DNA"/>
</dbReference>
<gene>
    <name evidence="1" type="ORF">AVEN_41102_1</name>
</gene>